<feature type="non-terminal residue" evidence="1">
    <location>
        <position position="1"/>
    </location>
</feature>
<organism evidence="1 2">
    <name type="scientific">Mycetomoellerius zeteki</name>
    <dbReference type="NCBI Taxonomy" id="64791"/>
    <lineage>
        <taxon>Eukaryota</taxon>
        <taxon>Metazoa</taxon>
        <taxon>Ecdysozoa</taxon>
        <taxon>Arthropoda</taxon>
        <taxon>Hexapoda</taxon>
        <taxon>Insecta</taxon>
        <taxon>Pterygota</taxon>
        <taxon>Neoptera</taxon>
        <taxon>Endopterygota</taxon>
        <taxon>Hymenoptera</taxon>
        <taxon>Apocrita</taxon>
        <taxon>Aculeata</taxon>
        <taxon>Formicoidea</taxon>
        <taxon>Formicidae</taxon>
        <taxon>Myrmicinae</taxon>
        <taxon>Mycetomoellerius</taxon>
    </lineage>
</organism>
<accession>A0A151WSC3</accession>
<evidence type="ECO:0000313" key="2">
    <source>
        <dbReference type="Proteomes" id="UP000075809"/>
    </source>
</evidence>
<gene>
    <name evidence="1" type="ORF">ALC60_10163</name>
</gene>
<keyword evidence="2" id="KW-1185">Reference proteome</keyword>
<dbReference type="Proteomes" id="UP000075809">
    <property type="component" value="Unassembled WGS sequence"/>
</dbReference>
<dbReference type="AlphaFoldDB" id="A0A151WSC3"/>
<reference evidence="1 2" key="1">
    <citation type="submission" date="2015-09" db="EMBL/GenBank/DDBJ databases">
        <title>Trachymyrmex zeteki WGS genome.</title>
        <authorList>
            <person name="Nygaard S."/>
            <person name="Hu H."/>
            <person name="Boomsma J."/>
            <person name="Zhang G."/>
        </authorList>
    </citation>
    <scope>NUCLEOTIDE SEQUENCE [LARGE SCALE GENOMIC DNA]</scope>
    <source>
        <strain evidence="1">Tzet28-1</strain>
        <tissue evidence="1">Whole body</tissue>
    </source>
</reference>
<proteinExistence type="predicted"/>
<name>A0A151WSC3_9HYME</name>
<sequence>SHSLEHYTTRVFQKPPQLDVVHVDHRIGQNTTLKRGVELSPDEGSVVAARVLAANVHETSLQLCLCTRKSRDSHHHGLSVSNDEARTLDTTKFFELLDALVASFSHAKHFSRLAI</sequence>
<protein>
    <submittedName>
        <fullName evidence="1">Uncharacterized protein</fullName>
    </submittedName>
</protein>
<evidence type="ECO:0000313" key="1">
    <source>
        <dbReference type="EMBL" id="KYQ50744.1"/>
    </source>
</evidence>
<dbReference type="EMBL" id="KQ982777">
    <property type="protein sequence ID" value="KYQ50744.1"/>
    <property type="molecule type" value="Genomic_DNA"/>
</dbReference>